<reference evidence="2" key="1">
    <citation type="journal article" date="2014" name="Int. J. Syst. Evol. Microbiol.">
        <title>Complete genome of a new Firmicutes species belonging to the dominant human colonic microbiota ('Ruminococcus bicirculans') reveals two chromosomes and a selective capacity to utilize plant glucans.</title>
        <authorList>
            <consortium name="NISC Comparative Sequencing Program"/>
            <person name="Wegmann U."/>
            <person name="Louis P."/>
            <person name="Goesmann A."/>
            <person name="Henrissat B."/>
            <person name="Duncan S.H."/>
            <person name="Flint H.J."/>
        </authorList>
    </citation>
    <scope>NUCLEOTIDE SEQUENCE</scope>
    <source>
        <strain evidence="2">VKM B-1499</strain>
    </source>
</reference>
<dbReference type="Proteomes" id="UP001143509">
    <property type="component" value="Unassembled WGS sequence"/>
</dbReference>
<evidence type="ECO:0000256" key="1">
    <source>
        <dbReference type="SAM" id="MobiDB-lite"/>
    </source>
</evidence>
<name>A0ABQ5TBX2_9CAUL</name>
<protein>
    <recommendedName>
        <fullName evidence="4">Stability/partitioning determinant</fullName>
    </recommendedName>
</protein>
<feature type="compositionally biased region" description="Basic and acidic residues" evidence="1">
    <location>
        <begin position="23"/>
        <end position="41"/>
    </location>
</feature>
<reference evidence="2" key="2">
    <citation type="submission" date="2023-01" db="EMBL/GenBank/DDBJ databases">
        <authorList>
            <person name="Sun Q."/>
            <person name="Evtushenko L."/>
        </authorList>
    </citation>
    <scope>NUCLEOTIDE SEQUENCE</scope>
    <source>
        <strain evidence="2">VKM B-1499</strain>
    </source>
</reference>
<accession>A0ABQ5TBX2</accession>
<gene>
    <name evidence="2" type="ORF">GCM10017620_26080</name>
</gene>
<proteinExistence type="predicted"/>
<sequence>MNERRKTFGPAPGSTDDLGAGDFKPRPIARPDPEAARRVAEEGGYGSGASVRAPSDTQRRYRTGRNAQLNLKVTPENRARFAAMADEAGISMNELFERAVDALDRKDKS</sequence>
<keyword evidence="3" id="KW-1185">Reference proteome</keyword>
<dbReference type="RefSeq" id="WP_271165825.1">
    <property type="nucleotide sequence ID" value="NZ_BSFD01000010.1"/>
</dbReference>
<organism evidence="2 3">
    <name type="scientific">Brevundimonas intermedia</name>
    <dbReference type="NCBI Taxonomy" id="74315"/>
    <lineage>
        <taxon>Bacteria</taxon>
        <taxon>Pseudomonadati</taxon>
        <taxon>Pseudomonadota</taxon>
        <taxon>Alphaproteobacteria</taxon>
        <taxon>Caulobacterales</taxon>
        <taxon>Caulobacteraceae</taxon>
        <taxon>Brevundimonas</taxon>
    </lineage>
</organism>
<feature type="region of interest" description="Disordered" evidence="1">
    <location>
        <begin position="1"/>
        <end position="68"/>
    </location>
</feature>
<dbReference type="EMBL" id="BSFD01000010">
    <property type="protein sequence ID" value="GLK49635.1"/>
    <property type="molecule type" value="Genomic_DNA"/>
</dbReference>
<evidence type="ECO:0008006" key="4">
    <source>
        <dbReference type="Google" id="ProtNLM"/>
    </source>
</evidence>
<evidence type="ECO:0000313" key="3">
    <source>
        <dbReference type="Proteomes" id="UP001143509"/>
    </source>
</evidence>
<evidence type="ECO:0000313" key="2">
    <source>
        <dbReference type="EMBL" id="GLK49635.1"/>
    </source>
</evidence>
<comment type="caution">
    <text evidence="2">The sequence shown here is derived from an EMBL/GenBank/DDBJ whole genome shotgun (WGS) entry which is preliminary data.</text>
</comment>